<keyword evidence="2" id="KW-1185">Reference proteome</keyword>
<sequence>MSLLYKNTKALFIEFLLSRKYSPRHILKLASKICSYSVLKVQTPNYILTRPEIFVPYSPKVARGLTESELSRIYLQMKWILPLSCSRCLLFQGSPSLYPSRGY</sequence>
<evidence type="ECO:0000313" key="1">
    <source>
        <dbReference type="EMBL" id="MEQ2221778.1"/>
    </source>
</evidence>
<organism evidence="1 2">
    <name type="scientific">Ilyodon furcidens</name>
    <name type="common">goldbreast splitfin</name>
    <dbReference type="NCBI Taxonomy" id="33524"/>
    <lineage>
        <taxon>Eukaryota</taxon>
        <taxon>Metazoa</taxon>
        <taxon>Chordata</taxon>
        <taxon>Craniata</taxon>
        <taxon>Vertebrata</taxon>
        <taxon>Euteleostomi</taxon>
        <taxon>Actinopterygii</taxon>
        <taxon>Neopterygii</taxon>
        <taxon>Teleostei</taxon>
        <taxon>Neoteleostei</taxon>
        <taxon>Acanthomorphata</taxon>
        <taxon>Ovalentaria</taxon>
        <taxon>Atherinomorphae</taxon>
        <taxon>Cyprinodontiformes</taxon>
        <taxon>Goodeidae</taxon>
        <taxon>Ilyodon</taxon>
    </lineage>
</organism>
<protein>
    <submittedName>
        <fullName evidence="1">Uncharacterized protein</fullName>
    </submittedName>
</protein>
<evidence type="ECO:0000313" key="2">
    <source>
        <dbReference type="Proteomes" id="UP001482620"/>
    </source>
</evidence>
<accession>A0ABV0SMI7</accession>
<gene>
    <name evidence="1" type="ORF">ILYODFUR_019105</name>
</gene>
<dbReference type="Proteomes" id="UP001482620">
    <property type="component" value="Unassembled WGS sequence"/>
</dbReference>
<proteinExistence type="predicted"/>
<reference evidence="1 2" key="1">
    <citation type="submission" date="2021-06" db="EMBL/GenBank/DDBJ databases">
        <authorList>
            <person name="Palmer J.M."/>
        </authorList>
    </citation>
    <scope>NUCLEOTIDE SEQUENCE [LARGE SCALE GENOMIC DNA]</scope>
    <source>
        <strain evidence="2">if_2019</strain>
        <tissue evidence="1">Muscle</tissue>
    </source>
</reference>
<comment type="caution">
    <text evidence="1">The sequence shown here is derived from an EMBL/GenBank/DDBJ whole genome shotgun (WGS) entry which is preliminary data.</text>
</comment>
<name>A0ABV0SMI7_9TELE</name>
<dbReference type="EMBL" id="JAHRIQ010001894">
    <property type="protein sequence ID" value="MEQ2221778.1"/>
    <property type="molecule type" value="Genomic_DNA"/>
</dbReference>